<protein>
    <recommendedName>
        <fullName evidence="1">Spermatogenesis-associated protein 20-like TRX domain-containing protein</fullName>
    </recommendedName>
</protein>
<name>A0A1G7ZB82_ANETH</name>
<evidence type="ECO:0000259" key="1">
    <source>
        <dbReference type="Pfam" id="PF03190"/>
    </source>
</evidence>
<dbReference type="Pfam" id="PF03190">
    <property type="entry name" value="Thioredox_DsbH"/>
    <property type="match status" value="1"/>
</dbReference>
<evidence type="ECO:0000313" key="3">
    <source>
        <dbReference type="Proteomes" id="UP000198956"/>
    </source>
</evidence>
<dbReference type="Proteomes" id="UP000198956">
    <property type="component" value="Unassembled WGS sequence"/>
</dbReference>
<dbReference type="PANTHER" id="PTHR42899:SF1">
    <property type="entry name" value="SPERMATOGENESIS-ASSOCIATED PROTEIN 20"/>
    <property type="match status" value="1"/>
</dbReference>
<dbReference type="EMBL" id="FNDE01000010">
    <property type="protein sequence ID" value="SDH05948.1"/>
    <property type="molecule type" value="Genomic_DNA"/>
</dbReference>
<sequence length="61" mass="7487">MMKEYLERERYNEKYNWLVMSKSPYLKQHETNPVNWLEWSPEAFQKAKREGKPVFLSIGYS</sequence>
<dbReference type="InterPro" id="IPR024705">
    <property type="entry name" value="Ssp411"/>
</dbReference>
<feature type="domain" description="Spermatogenesis-associated protein 20-like TRX" evidence="1">
    <location>
        <begin position="16"/>
        <end position="61"/>
    </location>
</feature>
<reference evidence="2 3" key="1">
    <citation type="submission" date="2016-10" db="EMBL/GenBank/DDBJ databases">
        <authorList>
            <person name="de Groot N.N."/>
        </authorList>
    </citation>
    <scope>NUCLEOTIDE SEQUENCE [LARGE SCALE GENOMIC DNA]</scope>
    <source>
        <strain evidence="2 3">L 420-91</strain>
    </source>
</reference>
<accession>A0A1G7ZB82</accession>
<dbReference type="InterPro" id="IPR004879">
    <property type="entry name" value="Ssp411-like_TRX"/>
</dbReference>
<gene>
    <name evidence="2" type="ORF">SAMN04489735_10102</name>
</gene>
<dbReference type="PANTHER" id="PTHR42899">
    <property type="entry name" value="SPERMATOGENESIS-ASSOCIATED PROTEIN 20"/>
    <property type="match status" value="1"/>
</dbReference>
<organism evidence="2 3">
    <name type="scientific">Aneurinibacillus thermoaerophilus</name>
    <dbReference type="NCBI Taxonomy" id="143495"/>
    <lineage>
        <taxon>Bacteria</taxon>
        <taxon>Bacillati</taxon>
        <taxon>Bacillota</taxon>
        <taxon>Bacilli</taxon>
        <taxon>Bacillales</taxon>
        <taxon>Paenibacillaceae</taxon>
        <taxon>Aneurinibacillus group</taxon>
        <taxon>Aneurinibacillus</taxon>
    </lineage>
</organism>
<proteinExistence type="predicted"/>
<dbReference type="AlphaFoldDB" id="A0A1G7ZB82"/>
<dbReference type="InterPro" id="IPR036249">
    <property type="entry name" value="Thioredoxin-like_sf"/>
</dbReference>
<dbReference type="Gene3D" id="3.40.30.10">
    <property type="entry name" value="Glutaredoxin"/>
    <property type="match status" value="1"/>
</dbReference>
<evidence type="ECO:0000313" key="2">
    <source>
        <dbReference type="EMBL" id="SDH05948.1"/>
    </source>
</evidence>
<dbReference type="SUPFAM" id="SSF52833">
    <property type="entry name" value="Thioredoxin-like"/>
    <property type="match status" value="1"/>
</dbReference>